<dbReference type="EMBL" id="CABVIH010000037">
    <property type="protein sequence ID" value="VVP55093.1"/>
    <property type="molecule type" value="Genomic_DNA"/>
</dbReference>
<name>A0A5E7Q818_PSEFL</name>
<organism evidence="1 2">
    <name type="scientific">Pseudomonas fluorescens</name>
    <dbReference type="NCBI Taxonomy" id="294"/>
    <lineage>
        <taxon>Bacteria</taxon>
        <taxon>Pseudomonadati</taxon>
        <taxon>Pseudomonadota</taxon>
        <taxon>Gammaproteobacteria</taxon>
        <taxon>Pseudomonadales</taxon>
        <taxon>Pseudomonadaceae</taxon>
        <taxon>Pseudomonas</taxon>
    </lineage>
</organism>
<evidence type="ECO:0000313" key="2">
    <source>
        <dbReference type="Proteomes" id="UP000375525"/>
    </source>
</evidence>
<accession>A0A5E7Q818</accession>
<dbReference type="AlphaFoldDB" id="A0A5E7Q818"/>
<reference evidence="1 2" key="1">
    <citation type="submission" date="2019-09" db="EMBL/GenBank/DDBJ databases">
        <authorList>
            <person name="Chandra G."/>
            <person name="Truman W A."/>
        </authorList>
    </citation>
    <scope>NUCLEOTIDE SEQUENCE [LARGE SCALE GENOMIC DNA]</scope>
    <source>
        <strain evidence="1">PS880</strain>
    </source>
</reference>
<dbReference type="Proteomes" id="UP000375525">
    <property type="component" value="Unassembled WGS sequence"/>
</dbReference>
<sequence>MIRHGCGKVAVICENAGTLLKYTVALNDLGYYTLSLCGSAAELIGLFQAGKKFEYLIFDGFELAVDAQKMKKIVEYLAVTSIIAVSDVNSIQRKGVFHWAKQHEIPLLGVLQAPFRLSELQSLMGRGLLFAM</sequence>
<proteinExistence type="predicted"/>
<evidence type="ECO:0000313" key="1">
    <source>
        <dbReference type="EMBL" id="VVP55093.1"/>
    </source>
</evidence>
<evidence type="ECO:0008006" key="3">
    <source>
        <dbReference type="Google" id="ProtNLM"/>
    </source>
</evidence>
<protein>
    <recommendedName>
        <fullName evidence="3">Response regulatory domain-containing protein</fullName>
    </recommendedName>
</protein>
<gene>
    <name evidence="1" type="ORF">PS880_05629</name>
</gene>